<dbReference type="Proteomes" id="UP001595699">
    <property type="component" value="Unassembled WGS sequence"/>
</dbReference>
<dbReference type="InterPro" id="IPR036388">
    <property type="entry name" value="WH-like_DNA-bd_sf"/>
</dbReference>
<evidence type="ECO:0000256" key="2">
    <source>
        <dbReference type="ARBA" id="ARBA00023125"/>
    </source>
</evidence>
<dbReference type="InterPro" id="IPR011990">
    <property type="entry name" value="TPR-like_helical_dom_sf"/>
</dbReference>
<feature type="domain" description="OmpR/PhoB-type" evidence="3">
    <location>
        <begin position="16"/>
        <end position="88"/>
    </location>
</feature>
<keyword evidence="6" id="KW-1185">Reference proteome</keyword>
<dbReference type="InterPro" id="IPR001867">
    <property type="entry name" value="OmpR/PhoB-type_DNA-bd"/>
</dbReference>
<feature type="domain" description="Bacterial transcriptional activator" evidence="4">
    <location>
        <begin position="96"/>
        <end position="238"/>
    </location>
</feature>
<accession>A0ABV7YK03</accession>
<evidence type="ECO:0000313" key="5">
    <source>
        <dbReference type="EMBL" id="MFC3764055.1"/>
    </source>
</evidence>
<dbReference type="PANTHER" id="PTHR47691:SF3">
    <property type="entry name" value="HTH-TYPE TRANSCRIPTIONAL REGULATOR RV0890C-RELATED"/>
    <property type="match status" value="1"/>
</dbReference>
<comment type="similarity">
    <text evidence="1">Belongs to the AfsR/DnrI/RedD regulatory family.</text>
</comment>
<dbReference type="RefSeq" id="WP_205116110.1">
    <property type="nucleotide sequence ID" value="NZ_JAFBCM010000001.1"/>
</dbReference>
<evidence type="ECO:0000256" key="1">
    <source>
        <dbReference type="ARBA" id="ARBA00005820"/>
    </source>
</evidence>
<evidence type="ECO:0000259" key="3">
    <source>
        <dbReference type="SMART" id="SM00862"/>
    </source>
</evidence>
<dbReference type="SMART" id="SM01043">
    <property type="entry name" value="BTAD"/>
    <property type="match status" value="1"/>
</dbReference>
<dbReference type="SUPFAM" id="SSF46894">
    <property type="entry name" value="C-terminal effector domain of the bipartite response regulators"/>
    <property type="match status" value="1"/>
</dbReference>
<dbReference type="InterPro" id="IPR058852">
    <property type="entry name" value="HTH_77"/>
</dbReference>
<evidence type="ECO:0000259" key="4">
    <source>
        <dbReference type="SMART" id="SM01043"/>
    </source>
</evidence>
<dbReference type="Gene3D" id="3.40.50.300">
    <property type="entry name" value="P-loop containing nucleotide triphosphate hydrolases"/>
    <property type="match status" value="1"/>
</dbReference>
<name>A0ABV7YK03_9ACTN</name>
<dbReference type="SUPFAM" id="SSF48452">
    <property type="entry name" value="TPR-like"/>
    <property type="match status" value="1"/>
</dbReference>
<dbReference type="InterPro" id="IPR027417">
    <property type="entry name" value="P-loop_NTPase"/>
</dbReference>
<reference evidence="6" key="1">
    <citation type="journal article" date="2019" name="Int. J. Syst. Evol. Microbiol.">
        <title>The Global Catalogue of Microorganisms (GCM) 10K type strain sequencing project: providing services to taxonomists for standard genome sequencing and annotation.</title>
        <authorList>
            <consortium name="The Broad Institute Genomics Platform"/>
            <consortium name="The Broad Institute Genome Sequencing Center for Infectious Disease"/>
            <person name="Wu L."/>
            <person name="Ma J."/>
        </authorList>
    </citation>
    <scope>NUCLEOTIDE SEQUENCE [LARGE SCALE GENOMIC DNA]</scope>
    <source>
        <strain evidence="6">CGMCC 4.7241</strain>
    </source>
</reference>
<proteinExistence type="inferred from homology"/>
<dbReference type="Gene3D" id="1.25.40.10">
    <property type="entry name" value="Tetratricopeptide repeat domain"/>
    <property type="match status" value="1"/>
</dbReference>
<dbReference type="InterPro" id="IPR016032">
    <property type="entry name" value="Sig_transdc_resp-reg_C-effctor"/>
</dbReference>
<dbReference type="PANTHER" id="PTHR47691">
    <property type="entry name" value="REGULATOR-RELATED"/>
    <property type="match status" value="1"/>
</dbReference>
<protein>
    <submittedName>
        <fullName evidence="5">BTAD domain-containing putative transcriptional regulator</fullName>
    </submittedName>
</protein>
<comment type="caution">
    <text evidence="5">The sequence shown here is derived from an EMBL/GenBank/DDBJ whole genome shotgun (WGS) entry which is preliminary data.</text>
</comment>
<gene>
    <name evidence="5" type="ORF">ACFOUW_24690</name>
</gene>
<dbReference type="Pfam" id="PF25872">
    <property type="entry name" value="HTH_77"/>
    <property type="match status" value="1"/>
</dbReference>
<sequence length="922" mass="99232">MLAWRVLGPLEVLDGGTRIDLGGPLPRRLVATQLAAEGHAVSDDRLAEAMWDGEPPPQPAVALQAYVSRLRRALGRDTIVRSGAGYQLSPDPTDSTDAAEFVAAIGRGQAQLENGQQSAAVTTFTNALALWRGDPYADLPDAGTAGTRLRELREVAVEERLAARLGAGDAPNAVAELEAAVKAEPYRERRWALLILGLYRSGRQAEALAALRRVRALLADELGVDPGPDLQQLEQRVLGQDPQLLLAEPRPSPPTGHRLSKPISSFVGRERDVATLTNLLTQQRLVTLVGPAGVGKTRLTVEYTVARDDHDGPWFVRLADVQRPDVVVPAVAEAIGLAGVTGDPLPLVVRALAETESLLVLDNCEHLVDPVATLAIELLNACPGLTILATSREPLDVDGESVLQLAPLEAAAAVTLLVDRVRAMRPGWRPTDDELDEAHQLCAALDGVPLALELAAARTRTLSLGEITERLGNRFALLGSVPRGSLAPHATLETAIAWSVDLLSPTDRAFLLRLWPFEGGFSLDAAEAVWDGTGSALGSLSSLVSRSVVVADTTSAPARYRLLETIRAYCQATDPEPDATREAHAAWVRTLTARCPELMQGSRGGWYTRLLTHELPNLRAGIQHDLELAPNAALRSLGDLLWFWVRLGHTSECVRLIDTAVAAAVDPPKLEVFRALLAKMSAVYQAGDLVTAVAPRDEMYAIMDGATDPEDVRHLGYLTYYDAFARLALGDFEALRDRARAAIDIGERLGDPTIVATGRMLLGTGLADADLVRSARELAAAHEVSWAVTMADLLLGNVLLERYQTGDRSAASDAQAALHRAVESFRQQESPAFAQAACYASVRLLALTGDPLHAARLFAAVERHAARMGIQPDWMGARRVTTDDPLAGLDPDERRAAEQAGRELSWSAMVDEISVLTYIRPD</sequence>
<dbReference type="CDD" id="cd15831">
    <property type="entry name" value="BTAD"/>
    <property type="match status" value="1"/>
</dbReference>
<keyword evidence="2" id="KW-0238">DNA-binding</keyword>
<dbReference type="Pfam" id="PF03704">
    <property type="entry name" value="BTAD"/>
    <property type="match status" value="1"/>
</dbReference>
<dbReference type="InterPro" id="IPR005158">
    <property type="entry name" value="BTAD"/>
</dbReference>
<dbReference type="EMBL" id="JBHRZH010000022">
    <property type="protein sequence ID" value="MFC3764055.1"/>
    <property type="molecule type" value="Genomic_DNA"/>
</dbReference>
<dbReference type="SMART" id="SM00862">
    <property type="entry name" value="Trans_reg_C"/>
    <property type="match status" value="1"/>
</dbReference>
<evidence type="ECO:0000313" key="6">
    <source>
        <dbReference type="Proteomes" id="UP001595699"/>
    </source>
</evidence>
<dbReference type="Gene3D" id="1.10.10.10">
    <property type="entry name" value="Winged helix-like DNA-binding domain superfamily/Winged helix DNA-binding domain"/>
    <property type="match status" value="1"/>
</dbReference>
<organism evidence="5 6">
    <name type="scientific">Tenggerimyces flavus</name>
    <dbReference type="NCBI Taxonomy" id="1708749"/>
    <lineage>
        <taxon>Bacteria</taxon>
        <taxon>Bacillati</taxon>
        <taxon>Actinomycetota</taxon>
        <taxon>Actinomycetes</taxon>
        <taxon>Propionibacteriales</taxon>
        <taxon>Nocardioidaceae</taxon>
        <taxon>Tenggerimyces</taxon>
    </lineage>
</organism>
<dbReference type="SUPFAM" id="SSF52540">
    <property type="entry name" value="P-loop containing nucleoside triphosphate hydrolases"/>
    <property type="match status" value="1"/>
</dbReference>